<dbReference type="InterPro" id="IPR017907">
    <property type="entry name" value="Znf_RING_CS"/>
</dbReference>
<dbReference type="GO" id="GO:0005737">
    <property type="term" value="C:cytoplasm"/>
    <property type="evidence" value="ECO:0007669"/>
    <property type="project" value="UniProtKB-ARBA"/>
</dbReference>
<feature type="domain" description="RING-type" evidence="17">
    <location>
        <begin position="245"/>
        <end position="289"/>
    </location>
</feature>
<dbReference type="InterPro" id="IPR001841">
    <property type="entry name" value="Znf_RING"/>
</dbReference>
<keyword evidence="11" id="KW-0862">Zinc</keyword>
<dbReference type="CDD" id="cd20354">
    <property type="entry name" value="Rcat_RBR_RNF14"/>
    <property type="match status" value="1"/>
</dbReference>
<dbReference type="PROSITE" id="PS00518">
    <property type="entry name" value="ZF_RING_1"/>
    <property type="match status" value="1"/>
</dbReference>
<evidence type="ECO:0000256" key="13">
    <source>
        <dbReference type="ARBA" id="ARBA00023136"/>
    </source>
</evidence>
<dbReference type="Proteomes" id="UP001146120">
    <property type="component" value="Unassembled WGS sequence"/>
</dbReference>
<dbReference type="GO" id="GO:0061630">
    <property type="term" value="F:ubiquitin protein ligase activity"/>
    <property type="evidence" value="ECO:0007669"/>
    <property type="project" value="UniProtKB-EC"/>
</dbReference>
<dbReference type="GO" id="GO:0016567">
    <property type="term" value="P:protein ubiquitination"/>
    <property type="evidence" value="ECO:0007669"/>
    <property type="project" value="InterPro"/>
</dbReference>
<dbReference type="Gene3D" id="3.30.40.10">
    <property type="entry name" value="Zinc/RING finger domain, C3HC4 (zinc finger)"/>
    <property type="match status" value="1"/>
</dbReference>
<dbReference type="CDD" id="cd20335">
    <property type="entry name" value="BRcat_RBR"/>
    <property type="match status" value="1"/>
</dbReference>
<proteinExistence type="predicted"/>
<dbReference type="Pfam" id="PF00097">
    <property type="entry name" value="zf-C3HC4"/>
    <property type="match status" value="1"/>
</dbReference>
<gene>
    <name evidence="19" type="ORF">N0F65_002917</name>
</gene>
<keyword evidence="8" id="KW-0677">Repeat</keyword>
<comment type="caution">
    <text evidence="19">The sequence shown here is derived from an EMBL/GenBank/DDBJ whole genome shotgun (WGS) entry which is preliminary data.</text>
</comment>
<dbReference type="EC" id="2.3.2.31" evidence="4"/>
<keyword evidence="20" id="KW-1185">Reference proteome</keyword>
<dbReference type="InterPro" id="IPR031127">
    <property type="entry name" value="E3_UB_ligase_RBR"/>
</dbReference>
<evidence type="ECO:0000256" key="4">
    <source>
        <dbReference type="ARBA" id="ARBA00012251"/>
    </source>
</evidence>
<evidence type="ECO:0000313" key="20">
    <source>
        <dbReference type="Proteomes" id="UP001146120"/>
    </source>
</evidence>
<feature type="region of interest" description="Disordered" evidence="15">
    <location>
        <begin position="1"/>
        <end position="23"/>
    </location>
</feature>
<feature type="region of interest" description="Disordered" evidence="15">
    <location>
        <begin position="185"/>
        <end position="205"/>
    </location>
</feature>
<dbReference type="InterPro" id="IPR047548">
    <property type="entry name" value="Rcat_RBR_RNF14"/>
</dbReference>
<evidence type="ECO:0000313" key="19">
    <source>
        <dbReference type="EMBL" id="DBA01801.1"/>
    </source>
</evidence>
<dbReference type="PROSITE" id="PS51873">
    <property type="entry name" value="TRIAD"/>
    <property type="match status" value="1"/>
</dbReference>
<reference evidence="19" key="1">
    <citation type="submission" date="2022-11" db="EMBL/GenBank/DDBJ databases">
        <authorList>
            <person name="Morgan W.R."/>
            <person name="Tartar A."/>
        </authorList>
    </citation>
    <scope>NUCLEOTIDE SEQUENCE</scope>
    <source>
        <strain evidence="19">ARSEF 373</strain>
    </source>
</reference>
<dbReference type="GO" id="GO:0008270">
    <property type="term" value="F:zinc ion binding"/>
    <property type="evidence" value="ECO:0007669"/>
    <property type="project" value="UniProtKB-KW"/>
</dbReference>
<dbReference type="InterPro" id="IPR044066">
    <property type="entry name" value="TRIAD_supradom"/>
</dbReference>
<evidence type="ECO:0000259" key="17">
    <source>
        <dbReference type="PROSITE" id="PS50089"/>
    </source>
</evidence>
<sequence length="565" mass="63152">MNAQDEVSWFSHLPDDQRTGDPPDVSMLKPFNSFLHAVQVGAWLTDVEYDTALRQLALAERGTATTHSFLMCLRQRVDKRPNFANIGERERWQWLVSKLRDQRDTAAKASPWPSNTSFLLDGIVHLVRQRRVQRSVASTANSHLTDEVRLSVLEAGQMPTQVDDRTNMNDADRRQWSSIARYMRGTSGRRVPRSRQKGSDSSVASSFSSLRDSEISVVSSVEASRYFVLSFSSLLGFGMDETFYCQICFEHVAVANAYVLSACGHQFCATCLQSYLESKINDGQIRPLCFYESTDMPTTASSSCGCDIVDTDIQQLTSPTCWRRLTRFRFNQAHKNARQCPYCNHSQVCPGGEAAPACVCESCGQEFCFVHSSAHQGRSCAQSEKKLAALEKINRSLINRISKPCSGCGNPVQKCGGCNHMTCILCHTDFCWLCLSIVDTSVYPEHFEWWNVGGCPGAQMANDDNDSACLRYTSRAFRFVYVAVFAPPALIIAWVPTLLTWPLPVVRARFGTMRAAYSWWLRHSMYLMVSPLVLVVGAIIVACALVCAPFVGVLLLLDYCEIITL</sequence>
<evidence type="ECO:0000256" key="12">
    <source>
        <dbReference type="ARBA" id="ARBA00022989"/>
    </source>
</evidence>
<keyword evidence="9 14" id="KW-0863">Zinc-finger</keyword>
<dbReference type="SUPFAM" id="SSF57850">
    <property type="entry name" value="RING/U-box"/>
    <property type="match status" value="3"/>
</dbReference>
<evidence type="ECO:0000259" key="18">
    <source>
        <dbReference type="PROSITE" id="PS51873"/>
    </source>
</evidence>
<evidence type="ECO:0000256" key="6">
    <source>
        <dbReference type="ARBA" id="ARBA00022692"/>
    </source>
</evidence>
<dbReference type="PROSITE" id="PS50089">
    <property type="entry name" value="ZF_RING_2"/>
    <property type="match status" value="1"/>
</dbReference>
<comment type="catalytic activity">
    <reaction evidence="1">
        <text>[E2 ubiquitin-conjugating enzyme]-S-ubiquitinyl-L-cysteine + [acceptor protein]-L-lysine = [E2 ubiquitin-conjugating enzyme]-L-cysteine + [acceptor protein]-N(6)-ubiquitinyl-L-lysine.</text>
        <dbReference type="EC" id="2.3.2.31"/>
    </reaction>
</comment>
<feature type="domain" description="RING-type" evidence="18">
    <location>
        <begin position="241"/>
        <end position="459"/>
    </location>
</feature>
<dbReference type="Gene3D" id="1.20.120.1750">
    <property type="match status" value="1"/>
</dbReference>
<comment type="subcellular location">
    <subcellularLocation>
        <location evidence="2">Membrane</location>
        <topology evidence="2">Single-pass membrane protein</topology>
    </subcellularLocation>
</comment>
<organism evidence="19 20">
    <name type="scientific">Lagenidium giganteum</name>
    <dbReference type="NCBI Taxonomy" id="4803"/>
    <lineage>
        <taxon>Eukaryota</taxon>
        <taxon>Sar</taxon>
        <taxon>Stramenopiles</taxon>
        <taxon>Oomycota</taxon>
        <taxon>Peronosporomycetes</taxon>
        <taxon>Pythiales</taxon>
        <taxon>Pythiaceae</taxon>
    </lineage>
</organism>
<name>A0AAV2Z685_9STRA</name>
<keyword evidence="12 16" id="KW-1133">Transmembrane helix</keyword>
<evidence type="ECO:0000256" key="14">
    <source>
        <dbReference type="PROSITE-ProRule" id="PRU00175"/>
    </source>
</evidence>
<evidence type="ECO:0000256" key="16">
    <source>
        <dbReference type="SAM" id="Phobius"/>
    </source>
</evidence>
<evidence type="ECO:0000256" key="8">
    <source>
        <dbReference type="ARBA" id="ARBA00022737"/>
    </source>
</evidence>
<dbReference type="InterPro" id="IPR013083">
    <property type="entry name" value="Znf_RING/FYVE/PHD"/>
</dbReference>
<feature type="transmembrane region" description="Helical" evidence="16">
    <location>
        <begin position="479"/>
        <end position="503"/>
    </location>
</feature>
<protein>
    <recommendedName>
        <fullName evidence="4">RBR-type E3 ubiquitin transferase</fullName>
        <ecNumber evidence="4">2.3.2.31</ecNumber>
    </recommendedName>
</protein>
<keyword evidence="6 16" id="KW-0812">Transmembrane</keyword>
<dbReference type="InterPro" id="IPR018957">
    <property type="entry name" value="Znf_C3HC4_RING-type"/>
</dbReference>
<dbReference type="SMART" id="SM00184">
    <property type="entry name" value="RING"/>
    <property type="match status" value="1"/>
</dbReference>
<comment type="pathway">
    <text evidence="3">Protein modification; protein ubiquitination.</text>
</comment>
<dbReference type="FunFam" id="3.30.40.10:FF:000051">
    <property type="entry name" value="RBR-type E3 ubiquitin transferase"/>
    <property type="match status" value="1"/>
</dbReference>
<dbReference type="PANTHER" id="PTHR11685">
    <property type="entry name" value="RBR FAMILY RING FINGER AND IBR DOMAIN-CONTAINING"/>
    <property type="match status" value="1"/>
</dbReference>
<evidence type="ECO:0000256" key="5">
    <source>
        <dbReference type="ARBA" id="ARBA00022679"/>
    </source>
</evidence>
<evidence type="ECO:0000256" key="1">
    <source>
        <dbReference type="ARBA" id="ARBA00001798"/>
    </source>
</evidence>
<feature type="transmembrane region" description="Helical" evidence="16">
    <location>
        <begin position="524"/>
        <end position="557"/>
    </location>
</feature>
<dbReference type="AlphaFoldDB" id="A0AAV2Z685"/>
<evidence type="ECO:0000256" key="11">
    <source>
        <dbReference type="ARBA" id="ARBA00022833"/>
    </source>
</evidence>
<evidence type="ECO:0000256" key="9">
    <source>
        <dbReference type="ARBA" id="ARBA00022771"/>
    </source>
</evidence>
<keyword evidence="10" id="KW-0833">Ubl conjugation pathway</keyword>
<reference evidence="19" key="2">
    <citation type="journal article" date="2023" name="Microbiol Resour">
        <title>Decontamination and Annotation of the Draft Genome Sequence of the Oomycete Lagenidium giganteum ARSEF 373.</title>
        <authorList>
            <person name="Morgan W.R."/>
            <person name="Tartar A."/>
        </authorList>
    </citation>
    <scope>NUCLEOTIDE SEQUENCE</scope>
    <source>
        <strain evidence="19">ARSEF 373</strain>
    </source>
</reference>
<evidence type="ECO:0000256" key="15">
    <source>
        <dbReference type="SAM" id="MobiDB-lite"/>
    </source>
</evidence>
<dbReference type="GO" id="GO:0031090">
    <property type="term" value="C:organelle membrane"/>
    <property type="evidence" value="ECO:0007669"/>
    <property type="project" value="UniProtKB-ARBA"/>
</dbReference>
<evidence type="ECO:0000256" key="3">
    <source>
        <dbReference type="ARBA" id="ARBA00004906"/>
    </source>
</evidence>
<evidence type="ECO:0000256" key="10">
    <source>
        <dbReference type="ARBA" id="ARBA00022786"/>
    </source>
</evidence>
<keyword evidence="13 16" id="KW-0472">Membrane</keyword>
<evidence type="ECO:0000256" key="7">
    <source>
        <dbReference type="ARBA" id="ARBA00022723"/>
    </source>
</evidence>
<dbReference type="Pfam" id="PF22191">
    <property type="entry name" value="IBR_1"/>
    <property type="match status" value="1"/>
</dbReference>
<evidence type="ECO:0000256" key="2">
    <source>
        <dbReference type="ARBA" id="ARBA00004167"/>
    </source>
</evidence>
<keyword evidence="7" id="KW-0479">Metal-binding</keyword>
<accession>A0AAV2Z685</accession>
<keyword evidence="5" id="KW-0808">Transferase</keyword>
<dbReference type="EMBL" id="DAKRPA010000041">
    <property type="protein sequence ID" value="DBA01801.1"/>
    <property type="molecule type" value="Genomic_DNA"/>
</dbReference>